<feature type="domain" description="N-acetyltransferase" evidence="1">
    <location>
        <begin position="14"/>
        <end position="167"/>
    </location>
</feature>
<dbReference type="RefSeq" id="WP_205046697.1">
    <property type="nucleotide sequence ID" value="NZ_CAJVAX010000017.1"/>
</dbReference>
<evidence type="ECO:0000313" key="2">
    <source>
        <dbReference type="EMBL" id="CAG7637900.1"/>
    </source>
</evidence>
<accession>A0A9W4MG91</accession>
<dbReference type="SUPFAM" id="SSF55729">
    <property type="entry name" value="Acyl-CoA N-acyltransferases (Nat)"/>
    <property type="match status" value="1"/>
</dbReference>
<proteinExistence type="predicted"/>
<protein>
    <submittedName>
        <fullName evidence="2">Protein N-acetyltransferase, RimJ/RimL family</fullName>
    </submittedName>
</protein>
<dbReference type="Gene3D" id="3.40.630.30">
    <property type="match status" value="1"/>
</dbReference>
<dbReference type="GO" id="GO:1990189">
    <property type="term" value="F:protein N-terminal-serine acetyltransferase activity"/>
    <property type="evidence" value="ECO:0007669"/>
    <property type="project" value="TreeGrafter"/>
</dbReference>
<dbReference type="PROSITE" id="PS51186">
    <property type="entry name" value="GNAT"/>
    <property type="match status" value="1"/>
</dbReference>
<dbReference type="PANTHER" id="PTHR43441:SF10">
    <property type="entry name" value="ACETYLTRANSFERASE"/>
    <property type="match status" value="1"/>
</dbReference>
<dbReference type="Pfam" id="PF13302">
    <property type="entry name" value="Acetyltransf_3"/>
    <property type="match status" value="1"/>
</dbReference>
<dbReference type="InterPro" id="IPR016181">
    <property type="entry name" value="Acyl_CoA_acyltransferase"/>
</dbReference>
<gene>
    <name evidence="2" type="ORF">SBRY_30171</name>
</gene>
<dbReference type="AlphaFoldDB" id="A0A9W4MG91"/>
<dbReference type="InterPro" id="IPR000182">
    <property type="entry name" value="GNAT_dom"/>
</dbReference>
<organism evidence="2 3">
    <name type="scientific">Actinacidiphila bryophytorum</name>
    <dbReference type="NCBI Taxonomy" id="1436133"/>
    <lineage>
        <taxon>Bacteria</taxon>
        <taxon>Bacillati</taxon>
        <taxon>Actinomycetota</taxon>
        <taxon>Actinomycetes</taxon>
        <taxon>Kitasatosporales</taxon>
        <taxon>Streptomycetaceae</taxon>
        <taxon>Actinacidiphila</taxon>
    </lineage>
</organism>
<reference evidence="2" key="1">
    <citation type="submission" date="2021-06" db="EMBL/GenBank/DDBJ databases">
        <authorList>
            <person name="Arsene-Ploetze F."/>
        </authorList>
    </citation>
    <scope>NUCLEOTIDE SEQUENCE</scope>
    <source>
        <strain evidence="2">SBRY1</strain>
    </source>
</reference>
<dbReference type="EMBL" id="CAJVAX010000017">
    <property type="protein sequence ID" value="CAG7637900.1"/>
    <property type="molecule type" value="Genomic_DNA"/>
</dbReference>
<sequence>MRAVDAEVIGTERLTLLPLEVRYAEEMAEVLGDPRLHDFIGGAPHTPQGLRARYERLVTGSGDPAVSWCNWVVRLDSADCLTGTVQATVVGERAEIAWVVGTPWQGQGIATEAARALVAWLGAQGVKAVVAHIHPDHRASSAVAAAAGLTATDEWDDGEMRWRLVIG</sequence>
<dbReference type="GO" id="GO:0005737">
    <property type="term" value="C:cytoplasm"/>
    <property type="evidence" value="ECO:0007669"/>
    <property type="project" value="TreeGrafter"/>
</dbReference>
<name>A0A9W4MG91_9ACTN</name>
<dbReference type="PANTHER" id="PTHR43441">
    <property type="entry name" value="RIBOSOMAL-PROTEIN-SERINE ACETYLTRANSFERASE"/>
    <property type="match status" value="1"/>
</dbReference>
<dbReference type="InterPro" id="IPR051908">
    <property type="entry name" value="Ribosomal_N-acetyltransferase"/>
</dbReference>
<dbReference type="Proteomes" id="UP001153328">
    <property type="component" value="Unassembled WGS sequence"/>
</dbReference>
<dbReference type="GO" id="GO:0008999">
    <property type="term" value="F:protein-N-terminal-alanine acetyltransferase activity"/>
    <property type="evidence" value="ECO:0007669"/>
    <property type="project" value="TreeGrafter"/>
</dbReference>
<comment type="caution">
    <text evidence="2">The sequence shown here is derived from an EMBL/GenBank/DDBJ whole genome shotgun (WGS) entry which is preliminary data.</text>
</comment>
<evidence type="ECO:0000313" key="3">
    <source>
        <dbReference type="Proteomes" id="UP001153328"/>
    </source>
</evidence>
<evidence type="ECO:0000259" key="1">
    <source>
        <dbReference type="PROSITE" id="PS51186"/>
    </source>
</evidence>
<keyword evidence="3" id="KW-1185">Reference proteome</keyword>